<dbReference type="Gene3D" id="1.20.58.1690">
    <property type="match status" value="1"/>
</dbReference>
<sequence>MRLTPVTAGAPPAFTLQTYFDEKTWYRQTYTPEEFDGLINQLNVTEQANADAISAIEGSRGSPHL</sequence>
<gene>
    <name evidence="1" type="ORF">INP52_08855</name>
</gene>
<dbReference type="RefSeq" id="WP_194371018.1">
    <property type="nucleotide sequence ID" value="NZ_CP063767.1"/>
</dbReference>
<dbReference type="EMBL" id="CP063767">
    <property type="protein sequence ID" value="QOY60499.1"/>
    <property type="molecule type" value="Genomic_DNA"/>
</dbReference>
<name>A0A7S7RUQ0_9ACTN</name>
<evidence type="ECO:0000313" key="1">
    <source>
        <dbReference type="EMBL" id="QOY60499.1"/>
    </source>
</evidence>
<proteinExistence type="predicted"/>
<dbReference type="KEGG" id="tio:INP52_08855"/>
<reference evidence="1 2" key="1">
    <citation type="submission" date="2020-10" db="EMBL/GenBank/DDBJ databases">
        <title>Olsenella immobilis sp.nov., isolated from the mud in a fermentation cellar used for the production of Chinese strong-flavoured liquor.</title>
        <authorList>
            <person name="Lu L."/>
        </authorList>
    </citation>
    <scope>NUCLEOTIDE SEQUENCE [LARGE SCALE GENOMIC DNA]</scope>
    <source>
        <strain evidence="1 2">LZLJ-2</strain>
    </source>
</reference>
<dbReference type="InterPro" id="IPR038434">
    <property type="entry name" value="YARHG_sf"/>
</dbReference>
<keyword evidence="2" id="KW-1185">Reference proteome</keyword>
<dbReference type="Proteomes" id="UP000593735">
    <property type="component" value="Chromosome"/>
</dbReference>
<dbReference type="AlphaFoldDB" id="A0A7S7RUQ0"/>
<evidence type="ECO:0000313" key="2">
    <source>
        <dbReference type="Proteomes" id="UP000593735"/>
    </source>
</evidence>
<accession>A0A7S7RUQ0</accession>
<protein>
    <submittedName>
        <fullName evidence="1">YARHG domain-containing protein</fullName>
    </submittedName>
</protein>
<organism evidence="1 2">
    <name type="scientific">Thermophilibacter immobilis</name>
    <dbReference type="NCBI Taxonomy" id="2779519"/>
    <lineage>
        <taxon>Bacteria</taxon>
        <taxon>Bacillati</taxon>
        <taxon>Actinomycetota</taxon>
        <taxon>Coriobacteriia</taxon>
        <taxon>Coriobacteriales</taxon>
        <taxon>Atopobiaceae</taxon>
        <taxon>Thermophilibacter</taxon>
    </lineage>
</organism>